<dbReference type="RefSeq" id="WP_087919195.1">
    <property type="nucleotide sequence ID" value="NZ_CP021780.1"/>
</dbReference>
<dbReference type="Gene3D" id="3.40.190.10">
    <property type="entry name" value="Periplasmic binding protein-like II"/>
    <property type="match status" value="1"/>
</dbReference>
<dbReference type="PANTHER" id="PTHR43649">
    <property type="entry name" value="ARABINOSE-BINDING PROTEIN-RELATED"/>
    <property type="match status" value="1"/>
</dbReference>
<dbReference type="EMBL" id="CP021780">
    <property type="protein sequence ID" value="ASA25230.1"/>
    <property type="molecule type" value="Genomic_DNA"/>
</dbReference>
<organism evidence="6 7">
    <name type="scientific">Paenibacillus donghaensis</name>
    <dbReference type="NCBI Taxonomy" id="414771"/>
    <lineage>
        <taxon>Bacteria</taxon>
        <taxon>Bacillati</taxon>
        <taxon>Bacillota</taxon>
        <taxon>Bacilli</taxon>
        <taxon>Bacillales</taxon>
        <taxon>Paenibacillaceae</taxon>
        <taxon>Paenibacillus</taxon>
    </lineage>
</organism>
<gene>
    <name evidence="6" type="ORF">B9T62_33570</name>
</gene>
<dbReference type="InterPro" id="IPR006059">
    <property type="entry name" value="SBP"/>
</dbReference>
<evidence type="ECO:0000256" key="5">
    <source>
        <dbReference type="SAM" id="SignalP"/>
    </source>
</evidence>
<feature type="chain" id="PRO_5039708157" evidence="5">
    <location>
        <begin position="28"/>
        <end position="453"/>
    </location>
</feature>
<evidence type="ECO:0000313" key="7">
    <source>
        <dbReference type="Proteomes" id="UP000249890"/>
    </source>
</evidence>
<proteinExistence type="inferred from homology"/>
<dbReference type="CDD" id="cd14748">
    <property type="entry name" value="PBP2_UgpB"/>
    <property type="match status" value="1"/>
</dbReference>
<keyword evidence="3" id="KW-0813">Transport</keyword>
<dbReference type="Pfam" id="PF13416">
    <property type="entry name" value="SBP_bac_8"/>
    <property type="match status" value="1"/>
</dbReference>
<sequence length="453" mass="48847">MTLSKKLTALPLIAAFTLLTACGDNSAGGNVTAANSPAETSGSAVAADSTATPKDPVTIEFWYGLGGKLGENMDVLIQKFNASQQEVIVKGIVQADYTETEQKLQAAIATGKVPAAVLSSNVDWAKKGYFAPVDTLIEQQADFNRDDFVQTFLSQGQVDGKQYFLPMYGTTQVMYYRKDAMEKNGIDPASLKTWEDLAAAAAQMTVKEGGKTTVYGWEPMWGSGNMIDATLSKGGSILSEDGSQVLIDSPEWIETWESFRKWIHEDQIMRIHSGGQGWEYWYKTIDDVMKGQAAGYTGSSGDQGDLDFSIVSAMEQPGWAGVGEGKPVAQAIMAGIPAKASEAEQQAAMKWLSYFTNTENTAFWSMNTGYIAVRQSALEDPAFVTFSESNPQSMIPLKQAAHGSEPFQDPTGGKINDALTIAADKVQIENIPAAEALKEAQETAQAALDKIKK</sequence>
<keyword evidence="7" id="KW-1185">Reference proteome</keyword>
<accession>A0A2Z2KNL6</accession>
<evidence type="ECO:0000256" key="4">
    <source>
        <dbReference type="ARBA" id="ARBA00022729"/>
    </source>
</evidence>
<dbReference type="PANTHER" id="PTHR43649:SF31">
    <property type="entry name" value="SN-GLYCEROL-3-PHOSPHATE-BINDING PERIPLASMIC PROTEIN UGPB"/>
    <property type="match status" value="1"/>
</dbReference>
<keyword evidence="4 5" id="KW-0732">Signal</keyword>
<dbReference type="GO" id="GO:0030313">
    <property type="term" value="C:cell envelope"/>
    <property type="evidence" value="ECO:0007669"/>
    <property type="project" value="UniProtKB-SubCell"/>
</dbReference>
<dbReference type="KEGG" id="pdh:B9T62_33570"/>
<evidence type="ECO:0000256" key="2">
    <source>
        <dbReference type="ARBA" id="ARBA00008520"/>
    </source>
</evidence>
<evidence type="ECO:0000256" key="1">
    <source>
        <dbReference type="ARBA" id="ARBA00004196"/>
    </source>
</evidence>
<evidence type="ECO:0000256" key="3">
    <source>
        <dbReference type="ARBA" id="ARBA00022448"/>
    </source>
</evidence>
<dbReference type="PROSITE" id="PS51257">
    <property type="entry name" value="PROKAR_LIPOPROTEIN"/>
    <property type="match status" value="1"/>
</dbReference>
<protein>
    <submittedName>
        <fullName evidence="6">ABC transporter substrate-binding protein</fullName>
    </submittedName>
</protein>
<evidence type="ECO:0000313" key="6">
    <source>
        <dbReference type="EMBL" id="ASA25230.1"/>
    </source>
</evidence>
<name>A0A2Z2KNL6_9BACL</name>
<dbReference type="Proteomes" id="UP000249890">
    <property type="component" value="Chromosome"/>
</dbReference>
<reference evidence="6 7" key="1">
    <citation type="submission" date="2017-06" db="EMBL/GenBank/DDBJ databases">
        <title>Complete genome sequence of Paenibacillus donghaensis KCTC 13049T isolated from East Sea sediment, South Korea.</title>
        <authorList>
            <person name="Jung B.K."/>
            <person name="Hong S.-J."/>
            <person name="Shin J.-H."/>
        </authorList>
    </citation>
    <scope>NUCLEOTIDE SEQUENCE [LARGE SCALE GENOMIC DNA]</scope>
    <source>
        <strain evidence="6 7">KCTC 13049</strain>
    </source>
</reference>
<comment type="subcellular location">
    <subcellularLocation>
        <location evidence="1">Cell envelope</location>
    </subcellularLocation>
</comment>
<dbReference type="SUPFAM" id="SSF53850">
    <property type="entry name" value="Periplasmic binding protein-like II"/>
    <property type="match status" value="1"/>
</dbReference>
<comment type="similarity">
    <text evidence="2">Belongs to the bacterial solute-binding protein 1 family.</text>
</comment>
<dbReference type="AlphaFoldDB" id="A0A2Z2KNL6"/>
<feature type="signal peptide" evidence="5">
    <location>
        <begin position="1"/>
        <end position="27"/>
    </location>
</feature>
<dbReference type="OrthoDB" id="9795467at2"/>
<dbReference type="InterPro" id="IPR050490">
    <property type="entry name" value="Bact_solute-bd_prot1"/>
</dbReference>